<evidence type="ECO:0000313" key="2">
    <source>
        <dbReference type="Proteomes" id="UP000005244"/>
    </source>
</evidence>
<proteinExistence type="predicted"/>
<dbReference type="AlphaFoldDB" id="J6HEC7"/>
<name>J6HEC7_9FIRM</name>
<dbReference type="EMBL" id="ALNK01000015">
    <property type="protein sequence ID" value="EJU23400.1"/>
    <property type="molecule type" value="Genomic_DNA"/>
</dbReference>
<protein>
    <submittedName>
        <fullName evidence="1">Uncharacterized protein</fullName>
    </submittedName>
</protein>
<gene>
    <name evidence="1" type="ORF">HMPREF1143_2289</name>
</gene>
<reference evidence="1 2" key="1">
    <citation type="submission" date="2012-07" db="EMBL/GenBank/DDBJ databases">
        <authorList>
            <person name="Durkin A.S."/>
            <person name="McCorrison J."/>
            <person name="Torralba M."/>
            <person name="Gillis M."/>
            <person name="Methe B."/>
            <person name="Sutton G."/>
            <person name="Nelson K.E."/>
        </authorList>
    </citation>
    <scope>NUCLEOTIDE SEQUENCE [LARGE SCALE GENOMIC DNA]</scope>
    <source>
        <strain evidence="1 2">OBRC8</strain>
    </source>
</reference>
<organism evidence="1 2">
    <name type="scientific">Peptoanaerobacter stomatis</name>
    <dbReference type="NCBI Taxonomy" id="796937"/>
    <lineage>
        <taxon>Bacteria</taxon>
        <taxon>Bacillati</taxon>
        <taxon>Bacillota</taxon>
        <taxon>Clostridia</taxon>
        <taxon>Peptostreptococcales</taxon>
        <taxon>Filifactoraceae</taxon>
        <taxon>Peptoanaerobacter</taxon>
    </lineage>
</organism>
<comment type="caution">
    <text evidence="1">The sequence shown here is derived from an EMBL/GenBank/DDBJ whole genome shotgun (WGS) entry which is preliminary data.</text>
</comment>
<dbReference type="Proteomes" id="UP000005244">
    <property type="component" value="Unassembled WGS sequence"/>
</dbReference>
<accession>J6HEC7</accession>
<keyword evidence="2" id="KW-1185">Reference proteome</keyword>
<sequence>MESLLRTMVVPIQGIIIDSSMPTINAFFINSYSKMMITP</sequence>
<evidence type="ECO:0000313" key="1">
    <source>
        <dbReference type="EMBL" id="EJU23400.1"/>
    </source>
</evidence>